<dbReference type="Gene3D" id="1.10.10.10">
    <property type="entry name" value="Winged helix-like DNA-binding domain superfamily/Winged helix DNA-binding domain"/>
    <property type="match status" value="1"/>
</dbReference>
<dbReference type="RefSeq" id="WP_168343541.1">
    <property type="nucleotide sequence ID" value="NZ_CP071399.1"/>
</dbReference>
<dbReference type="InterPro" id="IPR011991">
    <property type="entry name" value="ArsR-like_HTH"/>
</dbReference>
<dbReference type="PROSITE" id="PS50987">
    <property type="entry name" value="HTH_ARSR_2"/>
    <property type="match status" value="1"/>
</dbReference>
<dbReference type="Proteomes" id="UP000825699">
    <property type="component" value="Unassembled WGS sequence"/>
</dbReference>
<sequence>MDAEQLDRIFKALADPTRRRIIDRLREQPAQSLFQICAGSVAEGEKALSRQAISQHLDMLEKAELLQVSWSAQTKIHSLDLKPLREAADIWLNKHL</sequence>
<dbReference type="PANTHER" id="PTHR38600:SF1">
    <property type="entry name" value="TRANSCRIPTIONAL REGULATORY PROTEIN"/>
    <property type="match status" value="1"/>
</dbReference>
<dbReference type="InterPro" id="IPR036388">
    <property type="entry name" value="WH-like_DNA-bd_sf"/>
</dbReference>
<organism evidence="2 3">
    <name type="scientific">Rhizobium leguminosarum</name>
    <dbReference type="NCBI Taxonomy" id="384"/>
    <lineage>
        <taxon>Bacteria</taxon>
        <taxon>Pseudomonadati</taxon>
        <taxon>Pseudomonadota</taxon>
        <taxon>Alphaproteobacteria</taxon>
        <taxon>Hyphomicrobiales</taxon>
        <taxon>Rhizobiaceae</taxon>
        <taxon>Rhizobium/Agrobacterium group</taxon>
        <taxon>Rhizobium</taxon>
    </lineage>
</organism>
<name>A0AAJ1EHC7_RHILE</name>
<evidence type="ECO:0000313" key="3">
    <source>
        <dbReference type="Proteomes" id="UP000825699"/>
    </source>
</evidence>
<protein>
    <submittedName>
        <fullName evidence="2">Winged helix-turn-helix transcriptional regulator</fullName>
    </submittedName>
</protein>
<dbReference type="InterPro" id="IPR036390">
    <property type="entry name" value="WH_DNA-bd_sf"/>
</dbReference>
<dbReference type="CDD" id="cd00090">
    <property type="entry name" value="HTH_ARSR"/>
    <property type="match status" value="1"/>
</dbReference>
<dbReference type="SMART" id="SM00418">
    <property type="entry name" value="HTH_ARSR"/>
    <property type="match status" value="1"/>
</dbReference>
<dbReference type="AlphaFoldDB" id="A0AAJ1EHC7"/>
<dbReference type="Pfam" id="PF12840">
    <property type="entry name" value="HTH_20"/>
    <property type="match status" value="1"/>
</dbReference>
<dbReference type="EMBL" id="JAAXEP010000007">
    <property type="protein sequence ID" value="MBY5629394.1"/>
    <property type="molecule type" value="Genomic_DNA"/>
</dbReference>
<accession>A0AAJ1EHC7</accession>
<dbReference type="SUPFAM" id="SSF46785">
    <property type="entry name" value="Winged helix' DNA-binding domain"/>
    <property type="match status" value="1"/>
</dbReference>
<dbReference type="PANTHER" id="PTHR38600">
    <property type="entry name" value="TRANSCRIPTIONAL REGULATORY PROTEIN"/>
    <property type="match status" value="1"/>
</dbReference>
<dbReference type="GO" id="GO:0003700">
    <property type="term" value="F:DNA-binding transcription factor activity"/>
    <property type="evidence" value="ECO:0007669"/>
    <property type="project" value="InterPro"/>
</dbReference>
<proteinExistence type="predicted"/>
<evidence type="ECO:0000313" key="2">
    <source>
        <dbReference type="EMBL" id="MBY5629394.1"/>
    </source>
</evidence>
<gene>
    <name evidence="2" type="ORF">HFO42_14960</name>
</gene>
<feature type="domain" description="HTH arsR-type" evidence="1">
    <location>
        <begin position="1"/>
        <end position="96"/>
    </location>
</feature>
<dbReference type="InterPro" id="IPR001845">
    <property type="entry name" value="HTH_ArsR_DNA-bd_dom"/>
</dbReference>
<evidence type="ECO:0000259" key="1">
    <source>
        <dbReference type="PROSITE" id="PS50987"/>
    </source>
</evidence>
<comment type="caution">
    <text evidence="2">The sequence shown here is derived from an EMBL/GenBank/DDBJ whole genome shotgun (WGS) entry which is preliminary data.</text>
</comment>
<reference evidence="2" key="1">
    <citation type="submission" date="2020-04" db="EMBL/GenBank/DDBJ databases">
        <title>Global-level population genomics supports evidence of horizontal gene transfer on evolution of Rhizobia in Lentils.</title>
        <authorList>
            <person name="Gai Y."/>
            <person name="Cook D."/>
            <person name="Riely B."/>
        </authorList>
    </citation>
    <scope>NUCLEOTIDE SEQUENCE</scope>
    <source>
        <strain evidence="2">Derici101B</strain>
    </source>
</reference>